<dbReference type="AlphaFoldDB" id="A0A8B7NYZ7"/>
<accession>A0A8B7NYZ7</accession>
<name>A0A8B7NYZ7_HYAAZ</name>
<dbReference type="GO" id="GO:0007039">
    <property type="term" value="P:protein catabolic process in the vacuole"/>
    <property type="evidence" value="ECO:0007669"/>
    <property type="project" value="TreeGrafter"/>
</dbReference>
<dbReference type="PANTHER" id="PTHR14534:SF3">
    <property type="entry name" value="GID COMPLEX SUBUNIT 4 HOMOLOG"/>
    <property type="match status" value="1"/>
</dbReference>
<protein>
    <submittedName>
        <fullName evidence="3">Glucose-induced degradation protein 4 homolog isoform X2</fullName>
    </submittedName>
</protein>
<dbReference type="GO" id="GO:0045721">
    <property type="term" value="P:negative regulation of gluconeogenesis"/>
    <property type="evidence" value="ECO:0007669"/>
    <property type="project" value="TreeGrafter"/>
</dbReference>
<dbReference type="InterPro" id="IPR018618">
    <property type="entry name" value="GID4/10-like"/>
</dbReference>
<dbReference type="GeneID" id="108675456"/>
<dbReference type="KEGG" id="hazt:108675456"/>
<gene>
    <name evidence="3" type="primary">LOC108675456</name>
</gene>
<sequence>MVLGSWLPRHINMPVKIASNGINPPIPANSAQPGVVTSQLFNGSKFKGFQKSKGKSYDVEVILQFVDEAKSYLCGYLTITGLTDEYHTLTTFFEGEIVSADYPFLTRKWDADEEVDKKHWGKFPSFYQYTKNFNGDSFDYEALKDSEFIYMRWKEQFLVPDHTVKNISGASFEGFYYICFQRSKASIEGYYYHRNSEWYQSLNLTHVPDQSVQIFQFR</sequence>
<evidence type="ECO:0000313" key="3">
    <source>
        <dbReference type="RefSeq" id="XP_018018967.1"/>
    </source>
</evidence>
<reference evidence="3" key="1">
    <citation type="submission" date="2025-08" db="UniProtKB">
        <authorList>
            <consortium name="RefSeq"/>
        </authorList>
    </citation>
    <scope>IDENTIFICATION</scope>
    <source>
        <tissue evidence="3">Whole organism</tissue>
    </source>
</reference>
<dbReference type="Proteomes" id="UP000694843">
    <property type="component" value="Unplaced"/>
</dbReference>
<dbReference type="RefSeq" id="XP_018018967.1">
    <property type="nucleotide sequence ID" value="XM_018163478.1"/>
</dbReference>
<dbReference type="GO" id="GO:0005773">
    <property type="term" value="C:vacuole"/>
    <property type="evidence" value="ECO:0007669"/>
    <property type="project" value="GOC"/>
</dbReference>
<dbReference type="OrthoDB" id="62at2759"/>
<dbReference type="PANTHER" id="PTHR14534">
    <property type="entry name" value="VACUOLAR IMPORT AND DEGRADATION PROTEIN 24"/>
    <property type="match status" value="1"/>
</dbReference>
<dbReference type="GO" id="GO:0043161">
    <property type="term" value="P:proteasome-mediated ubiquitin-dependent protein catabolic process"/>
    <property type="evidence" value="ECO:0007669"/>
    <property type="project" value="TreeGrafter"/>
</dbReference>
<dbReference type="GO" id="GO:0034657">
    <property type="term" value="C:GID complex"/>
    <property type="evidence" value="ECO:0007669"/>
    <property type="project" value="TreeGrafter"/>
</dbReference>
<evidence type="ECO:0000256" key="1">
    <source>
        <dbReference type="ARBA" id="ARBA00061469"/>
    </source>
</evidence>
<evidence type="ECO:0000313" key="2">
    <source>
        <dbReference type="Proteomes" id="UP000694843"/>
    </source>
</evidence>
<dbReference type="Pfam" id="PF09783">
    <property type="entry name" value="Vac_ImportDeg"/>
    <property type="match status" value="1"/>
</dbReference>
<comment type="similarity">
    <text evidence="1">Belongs to the GID4/VID24 family.</text>
</comment>
<organism evidence="2 3">
    <name type="scientific">Hyalella azteca</name>
    <name type="common">Amphipod</name>
    <dbReference type="NCBI Taxonomy" id="294128"/>
    <lineage>
        <taxon>Eukaryota</taxon>
        <taxon>Metazoa</taxon>
        <taxon>Ecdysozoa</taxon>
        <taxon>Arthropoda</taxon>
        <taxon>Crustacea</taxon>
        <taxon>Multicrustacea</taxon>
        <taxon>Malacostraca</taxon>
        <taxon>Eumalacostraca</taxon>
        <taxon>Peracarida</taxon>
        <taxon>Amphipoda</taxon>
        <taxon>Senticaudata</taxon>
        <taxon>Talitrida</taxon>
        <taxon>Talitroidea</taxon>
        <taxon>Hyalellidae</taxon>
        <taxon>Hyalella</taxon>
    </lineage>
</organism>
<keyword evidence="2" id="KW-1185">Reference proteome</keyword>
<proteinExistence type="inferred from homology"/>
<dbReference type="GO" id="GO:0006623">
    <property type="term" value="P:protein targeting to vacuole"/>
    <property type="evidence" value="ECO:0007669"/>
    <property type="project" value="TreeGrafter"/>
</dbReference>